<keyword evidence="1" id="KW-0732">Signal</keyword>
<reference evidence="2 3" key="1">
    <citation type="submission" date="2021-01" db="EMBL/GenBank/DDBJ databases">
        <title>Whole genome shotgun sequence of Verrucosispora andamanensis NBRC 109075.</title>
        <authorList>
            <person name="Komaki H."/>
            <person name="Tamura T."/>
        </authorList>
    </citation>
    <scope>NUCLEOTIDE SEQUENCE [LARGE SCALE GENOMIC DNA]</scope>
    <source>
        <strain evidence="2 3">NBRC 109075</strain>
    </source>
</reference>
<organism evidence="2 3">
    <name type="scientific">Micromonospora andamanensis</name>
    <dbReference type="NCBI Taxonomy" id="1287068"/>
    <lineage>
        <taxon>Bacteria</taxon>
        <taxon>Bacillati</taxon>
        <taxon>Actinomycetota</taxon>
        <taxon>Actinomycetes</taxon>
        <taxon>Micromonosporales</taxon>
        <taxon>Micromonosporaceae</taxon>
        <taxon>Micromonospora</taxon>
    </lineage>
</organism>
<name>A0ABQ4I207_9ACTN</name>
<gene>
    <name evidence="2" type="ORF">Van01_51380</name>
</gene>
<accession>A0ABQ4I207</accession>
<proteinExistence type="predicted"/>
<protein>
    <submittedName>
        <fullName evidence="2">Uncharacterized protein</fullName>
    </submittedName>
</protein>
<comment type="caution">
    <text evidence="2">The sequence shown here is derived from an EMBL/GenBank/DDBJ whole genome shotgun (WGS) entry which is preliminary data.</text>
</comment>
<evidence type="ECO:0000313" key="3">
    <source>
        <dbReference type="Proteomes" id="UP000647017"/>
    </source>
</evidence>
<sequence length="112" mass="11413">MRSVRAMAGRTAAVAAVLGLGLATAGPAAADEAGTWRAYGNTNPITSSSASWHCGQSVTVVSGVSAQPCMIRGATLISVQGAVIVRNNRSSLYNASASVHLRATEDPRGSWV</sequence>
<dbReference type="Proteomes" id="UP000647017">
    <property type="component" value="Unassembled WGS sequence"/>
</dbReference>
<feature type="signal peptide" evidence="1">
    <location>
        <begin position="1"/>
        <end position="30"/>
    </location>
</feature>
<feature type="chain" id="PRO_5047518758" evidence="1">
    <location>
        <begin position="31"/>
        <end position="112"/>
    </location>
</feature>
<evidence type="ECO:0000313" key="2">
    <source>
        <dbReference type="EMBL" id="GIJ11924.1"/>
    </source>
</evidence>
<evidence type="ECO:0000256" key="1">
    <source>
        <dbReference type="SAM" id="SignalP"/>
    </source>
</evidence>
<dbReference type="EMBL" id="BOOZ01000040">
    <property type="protein sequence ID" value="GIJ11924.1"/>
    <property type="molecule type" value="Genomic_DNA"/>
</dbReference>
<keyword evidence="3" id="KW-1185">Reference proteome</keyword>